<gene>
    <name evidence="1" type="ORF">TR69_WS6001000714</name>
</gene>
<sequence length="128" mass="15226">MDREIFESYVSEALQDIPEEFRRHLENVEIVLEEFPTGYQMHKMRLIHKWQLFGLYEGVPLPRRGSGYAGVLPDKITLFMIPILRFATSEEHLKRIITNVVWHEIGHYFGMNEEEVRAMEKRRGVSYT</sequence>
<dbReference type="InterPro" id="IPR010428">
    <property type="entry name" value="Zincin_1"/>
</dbReference>
<dbReference type="Proteomes" id="UP000070457">
    <property type="component" value="Unassembled WGS sequence"/>
</dbReference>
<evidence type="ECO:0000313" key="2">
    <source>
        <dbReference type="Proteomes" id="UP000070457"/>
    </source>
</evidence>
<comment type="caution">
    <text evidence="1">The sequence shown here is derived from an EMBL/GenBank/DDBJ whole genome shotgun (WGS) entry which is preliminary data.</text>
</comment>
<dbReference type="Pfam" id="PF06262">
    <property type="entry name" value="Zincin_1"/>
    <property type="match status" value="1"/>
</dbReference>
<protein>
    <submittedName>
        <fullName evidence="1">Possibl zinc metallo-peptidase</fullName>
    </submittedName>
</protein>
<accession>A0A136LYH6</accession>
<proteinExistence type="predicted"/>
<dbReference type="CDD" id="cd12952">
    <property type="entry name" value="MMP_ACEL2062"/>
    <property type="match status" value="1"/>
</dbReference>
<name>A0A136LYH6_9BACT</name>
<dbReference type="InterPro" id="IPR038555">
    <property type="entry name" value="Zincin_1_sf"/>
</dbReference>
<reference evidence="1 2" key="1">
    <citation type="submission" date="2015-02" db="EMBL/GenBank/DDBJ databases">
        <title>Improved understanding of the partial-nitritation anammox process through 23 genomes representing the majority of the microbial community.</title>
        <authorList>
            <person name="Speth D.R."/>
            <person name="In T Zandt M."/>
            <person name="Guerrero Cruz S."/>
            <person name="Jetten M.S."/>
            <person name="Dutilh B.E."/>
        </authorList>
    </citation>
    <scope>NUCLEOTIDE SEQUENCE [LARGE SCALE GENOMIC DNA]</scope>
    <source>
        <strain evidence="1">OLB20</strain>
    </source>
</reference>
<dbReference type="SUPFAM" id="SSF55486">
    <property type="entry name" value="Metalloproteases ('zincins'), catalytic domain"/>
    <property type="match status" value="1"/>
</dbReference>
<dbReference type="AlphaFoldDB" id="A0A136LYH6"/>
<evidence type="ECO:0000313" key="1">
    <source>
        <dbReference type="EMBL" id="KXK26701.1"/>
    </source>
</evidence>
<dbReference type="EMBL" id="JYNZ01000003">
    <property type="protein sequence ID" value="KXK26701.1"/>
    <property type="molecule type" value="Genomic_DNA"/>
</dbReference>
<organism evidence="1 2">
    <name type="scientific">candidate division WS6 bacterium OLB20</name>
    <dbReference type="NCBI Taxonomy" id="1617426"/>
    <lineage>
        <taxon>Bacteria</taxon>
        <taxon>Candidatus Dojkabacteria</taxon>
    </lineage>
</organism>
<dbReference type="Gene3D" id="3.30.2010.20">
    <property type="match status" value="1"/>
</dbReference>